<evidence type="ECO:0000256" key="1">
    <source>
        <dbReference type="ARBA" id="ARBA00005664"/>
    </source>
</evidence>
<dbReference type="Gene3D" id="3.90.550.10">
    <property type="entry name" value="Spore Coat Polysaccharide Biosynthesis Protein SpsA, Chain A"/>
    <property type="match status" value="1"/>
</dbReference>
<dbReference type="PANTHER" id="PTHR31306">
    <property type="entry name" value="ALPHA-1,6-MANNOSYLTRANSFERASE MNN11-RELATED"/>
    <property type="match status" value="1"/>
</dbReference>
<comment type="caution">
    <text evidence="5">The sequence shown here is derived from an EMBL/GenBank/DDBJ whole genome shotgun (WGS) entry which is preliminary data.</text>
</comment>
<evidence type="ECO:0000313" key="6">
    <source>
        <dbReference type="Proteomes" id="UP000242875"/>
    </source>
</evidence>
<dbReference type="GO" id="GO:0000139">
    <property type="term" value="C:Golgi membrane"/>
    <property type="evidence" value="ECO:0007669"/>
    <property type="project" value="TreeGrafter"/>
</dbReference>
<evidence type="ECO:0000256" key="3">
    <source>
        <dbReference type="ARBA" id="ARBA00022679"/>
    </source>
</evidence>
<keyword evidence="4" id="KW-0732">Signal</keyword>
<organism evidence="5 6">
    <name type="scientific">Bifiguratus adelaidae</name>
    <dbReference type="NCBI Taxonomy" id="1938954"/>
    <lineage>
        <taxon>Eukaryota</taxon>
        <taxon>Fungi</taxon>
        <taxon>Fungi incertae sedis</taxon>
        <taxon>Mucoromycota</taxon>
        <taxon>Mucoromycotina</taxon>
        <taxon>Endogonomycetes</taxon>
        <taxon>Endogonales</taxon>
        <taxon>Endogonales incertae sedis</taxon>
        <taxon>Bifiguratus</taxon>
    </lineage>
</organism>
<evidence type="ECO:0000256" key="4">
    <source>
        <dbReference type="SAM" id="SignalP"/>
    </source>
</evidence>
<dbReference type="PANTHER" id="PTHR31306:SF5">
    <property type="entry name" value="ALPHA-1,6-MANNOSYLTRANSFERASE MNN10-RELATED"/>
    <property type="match status" value="1"/>
</dbReference>
<comment type="similarity">
    <text evidence="1">Belongs to the glycosyltransferase 34 family.</text>
</comment>
<keyword evidence="2" id="KW-0328">Glycosyltransferase</keyword>
<accession>A0A261XSN9</accession>
<proteinExistence type="inferred from homology"/>
<dbReference type="Pfam" id="PF05637">
    <property type="entry name" value="Glyco_transf_34"/>
    <property type="match status" value="1"/>
</dbReference>
<name>A0A261XSN9_9FUNG</name>
<evidence type="ECO:0008006" key="7">
    <source>
        <dbReference type="Google" id="ProtNLM"/>
    </source>
</evidence>
<keyword evidence="3" id="KW-0808">Transferase</keyword>
<evidence type="ECO:0000256" key="2">
    <source>
        <dbReference type="ARBA" id="ARBA00022676"/>
    </source>
</evidence>
<dbReference type="Proteomes" id="UP000242875">
    <property type="component" value="Unassembled WGS sequence"/>
</dbReference>
<dbReference type="InterPro" id="IPR029044">
    <property type="entry name" value="Nucleotide-diphossugar_trans"/>
</dbReference>
<keyword evidence="6" id="KW-1185">Reference proteome</keyword>
<evidence type="ECO:0000313" key="5">
    <source>
        <dbReference type="EMBL" id="OZJ01381.1"/>
    </source>
</evidence>
<dbReference type="OrthoDB" id="407658at2759"/>
<feature type="chain" id="PRO_5012198895" description="Glycosyltransferase family 34 protein" evidence="4">
    <location>
        <begin position="29"/>
        <end position="260"/>
    </location>
</feature>
<dbReference type="GO" id="GO:0006487">
    <property type="term" value="P:protein N-linked glycosylation"/>
    <property type="evidence" value="ECO:0007669"/>
    <property type="project" value="TreeGrafter"/>
</dbReference>
<dbReference type="GO" id="GO:0016757">
    <property type="term" value="F:glycosyltransferase activity"/>
    <property type="evidence" value="ECO:0007669"/>
    <property type="project" value="UniProtKB-KW"/>
</dbReference>
<gene>
    <name evidence="5" type="ORF">BZG36_05721</name>
</gene>
<dbReference type="EMBL" id="MVBO01000427">
    <property type="protein sequence ID" value="OZJ01381.1"/>
    <property type="molecule type" value="Genomic_DNA"/>
</dbReference>
<protein>
    <recommendedName>
        <fullName evidence="7">Glycosyltransferase family 34 protein</fullName>
    </recommendedName>
</protein>
<feature type="signal peptide" evidence="4">
    <location>
        <begin position="1"/>
        <end position="28"/>
    </location>
</feature>
<sequence length="260" mass="30378">MLQPFRCWKATALLIVVLVFTIFHPNSQLPSHHTSSSEPRVAIVTFTTTQQSFTYLSLKNKRAYAQRHDYDLFVDFEGSNERGTMWHKFVMVEQVIKGGEHDWVWWIDFDTLITNTSTKLTDIITDSLHGLPNPEEIDFLLTADCFPLNAGSMLMRAHPRTLEFISRVRAYGDANPDLSEQDCIRDLINLNAHNEDRHTLFIPQWKINAFPDEIRCWDEYQKGWEWGSFVLHFAGAWAHVKQDDPVGFLMRKYESQIIWD</sequence>
<reference evidence="5 6" key="1">
    <citation type="journal article" date="2017" name="Mycologia">
        <title>Bifiguratus adelaidae, gen. et sp. nov., a new member of Mucoromycotina in endophytic and soil-dwelling habitats.</title>
        <authorList>
            <person name="Torres-Cruz T.J."/>
            <person name="Billingsley Tobias T.L."/>
            <person name="Almatruk M."/>
            <person name="Hesse C."/>
            <person name="Kuske C.R."/>
            <person name="Desiro A."/>
            <person name="Benucci G.M."/>
            <person name="Bonito G."/>
            <person name="Stajich J.E."/>
            <person name="Dunlap C."/>
            <person name="Arnold A.E."/>
            <person name="Porras-Alfaro A."/>
        </authorList>
    </citation>
    <scope>NUCLEOTIDE SEQUENCE [LARGE SCALE GENOMIC DNA]</scope>
    <source>
        <strain evidence="5 6">AZ0501</strain>
    </source>
</reference>
<dbReference type="InterPro" id="IPR008630">
    <property type="entry name" value="Glyco_trans_34"/>
</dbReference>
<dbReference type="AlphaFoldDB" id="A0A261XSN9"/>